<dbReference type="PANTHER" id="PTHR43190:SF3">
    <property type="entry name" value="N-ACETYL-D-GLUCOSAMINE KINASE"/>
    <property type="match status" value="1"/>
</dbReference>
<feature type="coiled-coil region" evidence="1">
    <location>
        <begin position="151"/>
        <end position="178"/>
    </location>
</feature>
<dbReference type="InterPro" id="IPR052519">
    <property type="entry name" value="Euk-type_GlcNAc_Kinase"/>
</dbReference>
<evidence type="ECO:0000259" key="2">
    <source>
        <dbReference type="Pfam" id="PF01869"/>
    </source>
</evidence>
<gene>
    <name evidence="3" type="ORF">GOQ27_00350</name>
</gene>
<dbReference type="InterPro" id="IPR043129">
    <property type="entry name" value="ATPase_NBD"/>
</dbReference>
<evidence type="ECO:0000256" key="1">
    <source>
        <dbReference type="SAM" id="Coils"/>
    </source>
</evidence>
<comment type="caution">
    <text evidence="3">The sequence shown here is derived from an EMBL/GenBank/DDBJ whole genome shotgun (WGS) entry which is preliminary data.</text>
</comment>
<feature type="domain" description="ATPase BadF/BadG/BcrA/BcrD type" evidence="2">
    <location>
        <begin position="7"/>
        <end position="274"/>
    </location>
</feature>
<evidence type="ECO:0000313" key="4">
    <source>
        <dbReference type="Proteomes" id="UP000724672"/>
    </source>
</evidence>
<dbReference type="Pfam" id="PF01869">
    <property type="entry name" value="BcrAD_BadFG"/>
    <property type="match status" value="1"/>
</dbReference>
<dbReference type="AlphaFoldDB" id="A0A942Z7I0"/>
<dbReference type="RefSeq" id="WP_203364821.1">
    <property type="nucleotide sequence ID" value="NZ_WSFT01000005.1"/>
</dbReference>
<dbReference type="EMBL" id="WSFT01000005">
    <property type="protein sequence ID" value="MBS4536889.1"/>
    <property type="molecule type" value="Genomic_DNA"/>
</dbReference>
<dbReference type="Proteomes" id="UP000724672">
    <property type="component" value="Unassembled WGS sequence"/>
</dbReference>
<sequence>MYEIISIDGGGTKTKGALYSDSGEILEVVEAGFSNPLVNYEESLNNICKVLNLLLDKSTKDSICILGISGTKELWIKNKLETDLQQKYNQKIILMTDLEVAYYSHFKDKPGILGIIGTGSSLITVKGNTLKMAGGWGHILQDYASGYKLSIETIRAAIDEYEKENNELSDKIKVFYKLEEFSNIKRIVYLEDKREVAKLSPRVFEWLTSNKTSNYGKKILSDIINNEIKNLSNQVYNFYNANFNKDNPIEIVLTGGLVMKNDFYYNNIKESLNNILSKNVSINRLDIDPVFGGFNIGKRVLEGM</sequence>
<dbReference type="SUPFAM" id="SSF53067">
    <property type="entry name" value="Actin-like ATPase domain"/>
    <property type="match status" value="2"/>
</dbReference>
<dbReference type="Gene3D" id="3.30.420.40">
    <property type="match status" value="2"/>
</dbReference>
<protein>
    <recommendedName>
        <fullName evidence="2">ATPase BadF/BadG/BcrA/BcrD type domain-containing protein</fullName>
    </recommendedName>
</protein>
<dbReference type="InterPro" id="IPR002731">
    <property type="entry name" value="ATPase_BadF"/>
</dbReference>
<proteinExistence type="predicted"/>
<reference evidence="3" key="1">
    <citation type="submission" date="2019-12" db="EMBL/GenBank/DDBJ databases">
        <title>Clostridiaceae gen. nov. sp. nov., isolated from sediment in Xinjiang, China.</title>
        <authorList>
            <person name="Zhang R."/>
        </authorList>
    </citation>
    <scope>NUCLEOTIDE SEQUENCE</scope>
    <source>
        <strain evidence="3">D2Q-11</strain>
    </source>
</reference>
<keyword evidence="4" id="KW-1185">Reference proteome</keyword>
<name>A0A942Z7I0_9FIRM</name>
<evidence type="ECO:0000313" key="3">
    <source>
        <dbReference type="EMBL" id="MBS4536889.1"/>
    </source>
</evidence>
<organism evidence="3 4">
    <name type="scientific">Anaeromonas frigoriresistens</name>
    <dbReference type="NCBI Taxonomy" id="2683708"/>
    <lineage>
        <taxon>Bacteria</taxon>
        <taxon>Bacillati</taxon>
        <taxon>Bacillota</taxon>
        <taxon>Tissierellia</taxon>
        <taxon>Tissierellales</taxon>
        <taxon>Thermohalobacteraceae</taxon>
        <taxon>Anaeromonas</taxon>
    </lineage>
</organism>
<dbReference type="PANTHER" id="PTHR43190">
    <property type="entry name" value="N-ACETYL-D-GLUCOSAMINE KINASE"/>
    <property type="match status" value="1"/>
</dbReference>
<keyword evidence="1" id="KW-0175">Coiled coil</keyword>
<accession>A0A942Z7I0</accession>